<dbReference type="InterPro" id="IPR005628">
    <property type="entry name" value="GspK"/>
</dbReference>
<evidence type="ECO:0000256" key="1">
    <source>
        <dbReference type="PIRNR" id="PIRNR002786"/>
    </source>
</evidence>
<dbReference type="InterPro" id="IPR038072">
    <property type="entry name" value="GspK_central_sf"/>
</dbReference>
<keyword evidence="1 2" id="KW-0472">Membrane</keyword>
<keyword evidence="2" id="KW-0812">Transmembrane</keyword>
<dbReference type="SUPFAM" id="SSF158544">
    <property type="entry name" value="GspK insert domain-like"/>
    <property type="match status" value="1"/>
</dbReference>
<dbReference type="InterPro" id="IPR049179">
    <property type="entry name" value="T2SSK_SAM-like_2nd"/>
</dbReference>
<comment type="similarity">
    <text evidence="1">Belongs to the GSP K family.</text>
</comment>
<dbReference type="GO" id="GO:0009306">
    <property type="term" value="P:protein secretion"/>
    <property type="evidence" value="ECO:0007669"/>
    <property type="project" value="InterPro"/>
</dbReference>
<keyword evidence="1" id="KW-1003">Cell membrane</keyword>
<keyword evidence="1" id="KW-0997">Cell inner membrane</keyword>
<dbReference type="Gene3D" id="3.30.1300.30">
    <property type="entry name" value="GSPII I/J protein-like"/>
    <property type="match status" value="1"/>
</dbReference>
<dbReference type="AlphaFoldDB" id="A0A953T8L2"/>
<name>A0A953T8L2_9BURK</name>
<dbReference type="PANTHER" id="PTHR38831">
    <property type="entry name" value="TYPE II SECRETION SYSTEM PROTEIN K"/>
    <property type="match status" value="1"/>
</dbReference>
<dbReference type="GO" id="GO:0005886">
    <property type="term" value="C:plasma membrane"/>
    <property type="evidence" value="ECO:0007669"/>
    <property type="project" value="UniProtKB-SubCell"/>
</dbReference>
<keyword evidence="1" id="KW-0813">Transport</keyword>
<protein>
    <recommendedName>
        <fullName evidence="1">Type II secretion system protein K</fullName>
    </recommendedName>
</protein>
<keyword evidence="5" id="KW-1185">Reference proteome</keyword>
<evidence type="ECO:0000259" key="3">
    <source>
        <dbReference type="Pfam" id="PF03934"/>
    </source>
</evidence>
<sequence length="316" mass="35944">MCDSYSQSQSQKGSATLIALVVVSLIAICVSSLMWQQDFEIRKTQIYKENTQVSWLQRSLIDVVRLVLKIDLVNSPGVDHLGEIWALPIENSRVEDYLKNQDLPEELRSIKFSGAIQDAQALFNIANLWDSNTSSVNLAGLQTYANLLEQLGLNKNLADQTAQYVLRNNRRLQYLDELINIPGYSSDMLRKLSRFAIVLPEPTAINMNTTSNEILLALLPTLSQADAMRFIQLRVSMPLKSQNDITQLLTKIQPNRALQPLSSVEVKSDYWLAHTNMLIEQRSIHTQALIRRFTTPQSDKNYTAVLWSKQRIIQVK</sequence>
<reference evidence="4" key="1">
    <citation type="submission" date="2021-07" db="EMBL/GenBank/DDBJ databases">
        <title>New genus and species of the family Alcaligenaceae.</title>
        <authorList>
            <person name="Hahn M.W."/>
        </authorList>
    </citation>
    <scope>NUCLEOTIDE SEQUENCE</scope>
    <source>
        <strain evidence="4">LF4-65</strain>
    </source>
</reference>
<organism evidence="4 5">
    <name type="scientific">Zwartia hollandica</name>
    <dbReference type="NCBI Taxonomy" id="324606"/>
    <lineage>
        <taxon>Bacteria</taxon>
        <taxon>Pseudomonadati</taxon>
        <taxon>Pseudomonadota</taxon>
        <taxon>Betaproteobacteria</taxon>
        <taxon>Burkholderiales</taxon>
        <taxon>Alcaligenaceae</taxon>
        <taxon>Zwartia</taxon>
    </lineage>
</organism>
<evidence type="ECO:0000256" key="2">
    <source>
        <dbReference type="SAM" id="Phobius"/>
    </source>
</evidence>
<dbReference type="RefSeq" id="WP_259662258.1">
    <property type="nucleotide sequence ID" value="NZ_JAHXRI010000025.1"/>
</dbReference>
<evidence type="ECO:0000313" key="4">
    <source>
        <dbReference type="EMBL" id="MBZ1351844.1"/>
    </source>
</evidence>
<proteinExistence type="inferred from homology"/>
<dbReference type="PANTHER" id="PTHR38831:SF1">
    <property type="entry name" value="TYPE II SECRETION SYSTEM PROTEIN K-RELATED"/>
    <property type="match status" value="1"/>
</dbReference>
<accession>A0A953T8L2</accession>
<dbReference type="Pfam" id="PF03934">
    <property type="entry name" value="T2SSK"/>
    <property type="match status" value="1"/>
</dbReference>
<feature type="transmembrane region" description="Helical" evidence="2">
    <location>
        <begin position="15"/>
        <end position="35"/>
    </location>
</feature>
<dbReference type="Proteomes" id="UP000739565">
    <property type="component" value="Unassembled WGS sequence"/>
</dbReference>
<dbReference type="PIRSF" id="PIRSF002786">
    <property type="entry name" value="XcpX"/>
    <property type="match status" value="1"/>
</dbReference>
<dbReference type="NCBIfam" id="NF037980">
    <property type="entry name" value="T2SS_GspK"/>
    <property type="match status" value="1"/>
</dbReference>
<comment type="subcellular location">
    <subcellularLocation>
        <location evidence="1">Cell inner membrane</location>
    </subcellularLocation>
</comment>
<gene>
    <name evidence="4" type="primary">gspK</name>
    <name evidence="4" type="ORF">KZZ10_14465</name>
</gene>
<comment type="caution">
    <text evidence="4">The sequence shown here is derived from an EMBL/GenBank/DDBJ whole genome shotgun (WGS) entry which is preliminary data.</text>
</comment>
<evidence type="ECO:0000313" key="5">
    <source>
        <dbReference type="Proteomes" id="UP000739565"/>
    </source>
</evidence>
<dbReference type="EMBL" id="JAHXRI010000025">
    <property type="protein sequence ID" value="MBZ1351844.1"/>
    <property type="molecule type" value="Genomic_DNA"/>
</dbReference>
<keyword evidence="2" id="KW-1133">Transmembrane helix</keyword>
<feature type="domain" description="T2SS protein K second SAM-like" evidence="3">
    <location>
        <begin position="205"/>
        <end position="253"/>
    </location>
</feature>